<name>A0A2N9HEL0_FAGSY</name>
<evidence type="ECO:0000256" key="2">
    <source>
        <dbReference type="ARBA" id="ARBA00022801"/>
    </source>
</evidence>
<organism evidence="4">
    <name type="scientific">Fagus sylvatica</name>
    <name type="common">Beechnut</name>
    <dbReference type="NCBI Taxonomy" id="28930"/>
    <lineage>
        <taxon>Eukaryota</taxon>
        <taxon>Viridiplantae</taxon>
        <taxon>Streptophyta</taxon>
        <taxon>Embryophyta</taxon>
        <taxon>Tracheophyta</taxon>
        <taxon>Spermatophyta</taxon>
        <taxon>Magnoliopsida</taxon>
        <taxon>eudicotyledons</taxon>
        <taxon>Gunneridae</taxon>
        <taxon>Pentapetalae</taxon>
        <taxon>rosids</taxon>
        <taxon>fabids</taxon>
        <taxon>Fagales</taxon>
        <taxon>Fagaceae</taxon>
        <taxon>Fagus</taxon>
    </lineage>
</organism>
<dbReference type="InterPro" id="IPR017853">
    <property type="entry name" value="GH"/>
</dbReference>
<dbReference type="SUPFAM" id="SSF51445">
    <property type="entry name" value="(Trans)glycosidases"/>
    <property type="match status" value="1"/>
</dbReference>
<evidence type="ECO:0008006" key="5">
    <source>
        <dbReference type="Google" id="ProtNLM"/>
    </source>
</evidence>
<dbReference type="AlphaFoldDB" id="A0A2N9HEL0"/>
<feature type="chain" id="PRO_5014925646" description="Glycoside hydrolase family 3 N-terminal domain-containing protein" evidence="3">
    <location>
        <begin position="25"/>
        <end position="149"/>
    </location>
</feature>
<dbReference type="Gene3D" id="3.20.20.300">
    <property type="entry name" value="Glycoside hydrolase, family 3, N-terminal domain"/>
    <property type="match status" value="1"/>
</dbReference>
<keyword evidence="3" id="KW-0732">Signal</keyword>
<dbReference type="InterPro" id="IPR044993">
    <property type="entry name" value="BXL"/>
</dbReference>
<protein>
    <recommendedName>
        <fullName evidence="5">Glycoside hydrolase family 3 N-terminal domain-containing protein</fullName>
    </recommendedName>
</protein>
<dbReference type="PANTHER" id="PTHR42721">
    <property type="entry name" value="SUGAR HYDROLASE-RELATED"/>
    <property type="match status" value="1"/>
</dbReference>
<feature type="signal peptide" evidence="3">
    <location>
        <begin position="1"/>
        <end position="24"/>
    </location>
</feature>
<dbReference type="EMBL" id="OIVN01003304">
    <property type="protein sequence ID" value="SPD10183.1"/>
    <property type="molecule type" value="Genomic_DNA"/>
</dbReference>
<comment type="similarity">
    <text evidence="1">Belongs to the glycosyl hydrolase 3 family.</text>
</comment>
<sequence length="149" mass="16707">MEAMMNPIFIPLCLSLLLLIPCASQRNYACNKRESTTSQFPFCNTTLSNEDRAKDLVSRLTLQEKVQQLVNSATGISRLGVPQYEWWSEALHGVSYVGPGTSFNVTVPGATSFPAVILQQRALIRHCGIRWDKLCQLRLEPCTMWAYPG</sequence>
<dbReference type="GO" id="GO:0031222">
    <property type="term" value="P:arabinan catabolic process"/>
    <property type="evidence" value="ECO:0007669"/>
    <property type="project" value="TreeGrafter"/>
</dbReference>
<dbReference type="GO" id="GO:0046556">
    <property type="term" value="F:alpha-L-arabinofuranosidase activity"/>
    <property type="evidence" value="ECO:0007669"/>
    <property type="project" value="TreeGrafter"/>
</dbReference>
<keyword evidence="2" id="KW-0378">Hydrolase</keyword>
<dbReference type="PANTHER" id="PTHR42721:SF3">
    <property type="entry name" value="BETA-D-XYLOSIDASE 5-RELATED"/>
    <property type="match status" value="1"/>
</dbReference>
<dbReference type="GO" id="GO:0045493">
    <property type="term" value="P:xylan catabolic process"/>
    <property type="evidence" value="ECO:0007669"/>
    <property type="project" value="InterPro"/>
</dbReference>
<evidence type="ECO:0000256" key="3">
    <source>
        <dbReference type="SAM" id="SignalP"/>
    </source>
</evidence>
<proteinExistence type="inferred from homology"/>
<accession>A0A2N9HEL0</accession>
<gene>
    <name evidence="4" type="ORF">FSB_LOCUS38065</name>
</gene>
<dbReference type="GO" id="GO:0009044">
    <property type="term" value="F:xylan 1,4-beta-xylosidase activity"/>
    <property type="evidence" value="ECO:0007669"/>
    <property type="project" value="InterPro"/>
</dbReference>
<evidence type="ECO:0000313" key="4">
    <source>
        <dbReference type="EMBL" id="SPD10183.1"/>
    </source>
</evidence>
<evidence type="ECO:0000256" key="1">
    <source>
        <dbReference type="ARBA" id="ARBA00005336"/>
    </source>
</evidence>
<reference evidence="4" key="1">
    <citation type="submission" date="2018-02" db="EMBL/GenBank/DDBJ databases">
        <authorList>
            <person name="Cohen D.B."/>
            <person name="Kent A.D."/>
        </authorList>
    </citation>
    <scope>NUCLEOTIDE SEQUENCE</scope>
</reference>
<dbReference type="InterPro" id="IPR036962">
    <property type="entry name" value="Glyco_hydro_3_N_sf"/>
</dbReference>